<evidence type="ECO:0000313" key="9">
    <source>
        <dbReference type="Proteomes" id="UP000199111"/>
    </source>
</evidence>
<dbReference type="PIRSF" id="PIRSF006060">
    <property type="entry name" value="AA_transporter"/>
    <property type="match status" value="1"/>
</dbReference>
<feature type="transmembrane region" description="Helical" evidence="7">
    <location>
        <begin position="258"/>
        <end position="282"/>
    </location>
</feature>
<evidence type="ECO:0000313" key="8">
    <source>
        <dbReference type="EMBL" id="SFI41073.1"/>
    </source>
</evidence>
<dbReference type="InterPro" id="IPR050367">
    <property type="entry name" value="APC_superfamily"/>
</dbReference>
<dbReference type="PANTHER" id="PTHR42770:SF16">
    <property type="entry name" value="AMINO ACID PERMEASE"/>
    <property type="match status" value="1"/>
</dbReference>
<dbReference type="Proteomes" id="UP000199111">
    <property type="component" value="Unassembled WGS sequence"/>
</dbReference>
<keyword evidence="2" id="KW-1003">Cell membrane</keyword>
<keyword evidence="3 7" id="KW-0812">Transmembrane</keyword>
<name>A0A1I3HZP2_9ACTN</name>
<feature type="transmembrane region" description="Helical" evidence="7">
    <location>
        <begin position="82"/>
        <end position="102"/>
    </location>
</feature>
<keyword evidence="4 7" id="KW-1133">Transmembrane helix</keyword>
<dbReference type="EMBL" id="FOQY01000003">
    <property type="protein sequence ID" value="SFI41073.1"/>
    <property type="molecule type" value="Genomic_DNA"/>
</dbReference>
<dbReference type="GO" id="GO:0005886">
    <property type="term" value="C:plasma membrane"/>
    <property type="evidence" value="ECO:0007669"/>
    <property type="project" value="UniProtKB-SubCell"/>
</dbReference>
<dbReference type="Pfam" id="PF13520">
    <property type="entry name" value="AA_permease_2"/>
    <property type="match status" value="1"/>
</dbReference>
<evidence type="ECO:0000256" key="6">
    <source>
        <dbReference type="SAM" id="MobiDB-lite"/>
    </source>
</evidence>
<evidence type="ECO:0000256" key="5">
    <source>
        <dbReference type="ARBA" id="ARBA00023136"/>
    </source>
</evidence>
<dbReference type="GO" id="GO:0022857">
    <property type="term" value="F:transmembrane transporter activity"/>
    <property type="evidence" value="ECO:0007669"/>
    <property type="project" value="InterPro"/>
</dbReference>
<sequence>MDTTLFPLRSFIFPVPALRGTPGPPPPPAPFRWGNSRRKARWSTRSPGGRGFPVASDKGTDVEEHGVKEQGALRRTLSARDLIVYGLLFIGPLAPVGVFGVLDAKSNGAVALVYVVATVAMAFTAISYAQMSRVVPEAGSVFAYASAGLGAGAGFLAGWLVMLDYLLIPSVAYLFSGIALHALFPAVPAWAFTALAFAVTTALNVSGVRLAARVGLVVLLAEVTVLAVFVVMAVAVLVGEGPARPWLSPFTGVGGTTVAAVIGAVSVAVLSFLGFDAIASFAEETSGDSRQVGRAVLLCLGVAGALFAVQTYLAGVLDPVPPAELAAHPAAQGTAFYDVTGVAVSPWLATLMKIAKAVGPAFAAMAAVAAAGRLLYGMARGGGLPRALSSVDPRSGTPQVALLSAGAVTLVVSVWAASRDNGLDVLVSIVDIGALSAFAMLHASVIGYFRIRRGSRDWLRHLLVPVAGGLVAIWIIALASPLAKLVGLGWLVAGLIVFAVRRSGAAGRARSSGS</sequence>
<feature type="transmembrane region" description="Helical" evidence="7">
    <location>
        <begin position="182"/>
        <end position="203"/>
    </location>
</feature>
<dbReference type="AlphaFoldDB" id="A0A1I3HZP2"/>
<dbReference type="PANTHER" id="PTHR42770">
    <property type="entry name" value="AMINO ACID TRANSPORTER-RELATED"/>
    <property type="match status" value="1"/>
</dbReference>
<dbReference type="InterPro" id="IPR002293">
    <property type="entry name" value="AA/rel_permease1"/>
</dbReference>
<feature type="transmembrane region" description="Helical" evidence="7">
    <location>
        <begin position="108"/>
        <end position="129"/>
    </location>
</feature>
<feature type="region of interest" description="Disordered" evidence="6">
    <location>
        <begin position="19"/>
        <end position="63"/>
    </location>
</feature>
<feature type="transmembrane region" description="Helical" evidence="7">
    <location>
        <begin position="482"/>
        <end position="500"/>
    </location>
</feature>
<accession>A0A1I3HZP2</accession>
<keyword evidence="9" id="KW-1185">Reference proteome</keyword>
<dbReference type="Gene3D" id="1.20.1740.10">
    <property type="entry name" value="Amino acid/polyamine transporter I"/>
    <property type="match status" value="1"/>
</dbReference>
<feature type="transmembrane region" description="Helical" evidence="7">
    <location>
        <begin position="458"/>
        <end position="476"/>
    </location>
</feature>
<evidence type="ECO:0000256" key="4">
    <source>
        <dbReference type="ARBA" id="ARBA00022989"/>
    </source>
</evidence>
<keyword evidence="5 7" id="KW-0472">Membrane</keyword>
<evidence type="ECO:0000256" key="1">
    <source>
        <dbReference type="ARBA" id="ARBA00004651"/>
    </source>
</evidence>
<protein>
    <submittedName>
        <fullName evidence="8">Amino acid/polyamine/organocation transporter, APC superfamily</fullName>
    </submittedName>
</protein>
<organism evidence="8 9">
    <name type="scientific">Streptosporangium canum</name>
    <dbReference type="NCBI Taxonomy" id="324952"/>
    <lineage>
        <taxon>Bacteria</taxon>
        <taxon>Bacillati</taxon>
        <taxon>Actinomycetota</taxon>
        <taxon>Actinomycetes</taxon>
        <taxon>Streptosporangiales</taxon>
        <taxon>Streptosporangiaceae</taxon>
        <taxon>Streptosporangium</taxon>
    </lineage>
</organism>
<proteinExistence type="predicted"/>
<feature type="transmembrane region" description="Helical" evidence="7">
    <location>
        <begin position="294"/>
        <end position="313"/>
    </location>
</feature>
<feature type="transmembrane region" description="Helical" evidence="7">
    <location>
        <begin position="141"/>
        <end position="162"/>
    </location>
</feature>
<feature type="transmembrane region" description="Helical" evidence="7">
    <location>
        <begin position="215"/>
        <end position="238"/>
    </location>
</feature>
<feature type="transmembrane region" description="Helical" evidence="7">
    <location>
        <begin position="357"/>
        <end position="379"/>
    </location>
</feature>
<feature type="transmembrane region" description="Helical" evidence="7">
    <location>
        <begin position="400"/>
        <end position="417"/>
    </location>
</feature>
<evidence type="ECO:0000256" key="2">
    <source>
        <dbReference type="ARBA" id="ARBA00022475"/>
    </source>
</evidence>
<evidence type="ECO:0000256" key="3">
    <source>
        <dbReference type="ARBA" id="ARBA00022692"/>
    </source>
</evidence>
<evidence type="ECO:0000256" key="7">
    <source>
        <dbReference type="SAM" id="Phobius"/>
    </source>
</evidence>
<gene>
    <name evidence="8" type="ORF">SAMN05216275_10378</name>
</gene>
<comment type="subcellular location">
    <subcellularLocation>
        <location evidence="1">Cell membrane</location>
        <topology evidence="1">Multi-pass membrane protein</topology>
    </subcellularLocation>
</comment>
<feature type="transmembrane region" description="Helical" evidence="7">
    <location>
        <begin position="429"/>
        <end position="451"/>
    </location>
</feature>
<reference evidence="9" key="1">
    <citation type="submission" date="2016-10" db="EMBL/GenBank/DDBJ databases">
        <authorList>
            <person name="Varghese N."/>
            <person name="Submissions S."/>
        </authorList>
    </citation>
    <scope>NUCLEOTIDE SEQUENCE [LARGE SCALE GENOMIC DNA]</scope>
    <source>
        <strain evidence="9">CGMCC 4.2126</strain>
    </source>
</reference>